<dbReference type="GO" id="GO:0003723">
    <property type="term" value="F:RNA binding"/>
    <property type="evidence" value="ECO:0007669"/>
    <property type="project" value="UniProtKB-KW"/>
</dbReference>
<evidence type="ECO:0000313" key="8">
    <source>
        <dbReference type="Proteomes" id="UP000054172"/>
    </source>
</evidence>
<dbReference type="GO" id="GO:0016787">
    <property type="term" value="F:hydrolase activity"/>
    <property type="evidence" value="ECO:0007669"/>
    <property type="project" value="UniProtKB-KW"/>
</dbReference>
<keyword evidence="5" id="KW-0694">RNA-binding</keyword>
<keyword evidence="3" id="KW-0378">Hydrolase</keyword>
<keyword evidence="8" id="KW-1185">Reference proteome</keyword>
<accession>A0A0Q4B7G2</accession>
<evidence type="ECO:0000256" key="2">
    <source>
        <dbReference type="ARBA" id="ARBA00022723"/>
    </source>
</evidence>
<proteinExistence type="predicted"/>
<dbReference type="EMBL" id="LIIK01000035">
    <property type="protein sequence ID" value="KQM08490.1"/>
    <property type="molecule type" value="Genomic_DNA"/>
</dbReference>
<reference evidence="7" key="1">
    <citation type="submission" date="2015-08" db="EMBL/GenBank/DDBJ databases">
        <title>Candidatus Bacteriodes Periocalifornicus.</title>
        <authorList>
            <person name="McLean J.S."/>
            <person name="Kelley S."/>
        </authorList>
    </citation>
    <scope>NUCLEOTIDE SEQUENCE [LARGE SCALE GENOMIC DNA]</scope>
    <source>
        <strain evidence="7">12B</strain>
    </source>
</reference>
<dbReference type="CDD" id="cd04453">
    <property type="entry name" value="S1_RNase_E"/>
    <property type="match status" value="1"/>
</dbReference>
<comment type="cofactor">
    <cofactor evidence="1">
        <name>Mg(2+)</name>
        <dbReference type="ChEBI" id="CHEBI:18420"/>
    </cofactor>
</comment>
<evidence type="ECO:0000256" key="4">
    <source>
        <dbReference type="ARBA" id="ARBA00022842"/>
    </source>
</evidence>
<dbReference type="SUPFAM" id="SSF50249">
    <property type="entry name" value="Nucleic acid-binding proteins"/>
    <property type="match status" value="1"/>
</dbReference>
<dbReference type="Proteomes" id="UP000054172">
    <property type="component" value="Unassembled WGS sequence"/>
</dbReference>
<dbReference type="NCBIfam" id="TIGR00757">
    <property type="entry name" value="RNaseEG"/>
    <property type="match status" value="1"/>
</dbReference>
<organism evidence="7 8">
    <name type="scientific">Candidatus [Bacteroides] periocalifornicus</name>
    <dbReference type="NCBI Taxonomy" id="1702214"/>
    <lineage>
        <taxon>Bacteria</taxon>
        <taxon>Pseudomonadati</taxon>
        <taxon>Bacteroidota</taxon>
    </lineage>
</organism>
<dbReference type="GO" id="GO:0005737">
    <property type="term" value="C:cytoplasm"/>
    <property type="evidence" value="ECO:0007669"/>
    <property type="project" value="TreeGrafter"/>
</dbReference>
<dbReference type="GO" id="GO:0046872">
    <property type="term" value="F:metal ion binding"/>
    <property type="evidence" value="ECO:0007669"/>
    <property type="project" value="UniProtKB-KW"/>
</dbReference>
<dbReference type="PANTHER" id="PTHR30001">
    <property type="entry name" value="RIBONUCLEASE"/>
    <property type="match status" value="1"/>
</dbReference>
<dbReference type="InterPro" id="IPR004659">
    <property type="entry name" value="RNase_E/G"/>
</dbReference>
<gene>
    <name evidence="7" type="ORF">AL399_06975</name>
</gene>
<sequence length="543" mass="61456">MTSNLVIDLNKQTRETRIALLEDGNLVEFRSQRQNASFSVGDIYLGVVRKVMLNHNAAFVDIGFKKEGFLHLKDLGLHYAFMASRVKQSLREGRTLSVEEARARFTFRTDSPEAKEALASKREAQRVNIAPEQLPKITDLVKSGQTILVQIAREPYSNKGPSLTTEISLAGRNMVLLPFSDRVLVSSKISSKEEMARLKRLMRSILPASFGVIVRTAAEGMQVAPLDAELNELLARWDECLQVLHQNPKPPCLLHSELKSSSALLRDNLNGSYTGIHVNDRQLFQEIKSYLNTIAPQKQEIVKFYSSTRVPIFDAFQVSKQLKKLLGQMVVFHGGSYLIIQHPEAFHVIDVNSGSGAKSARTPEETALEVNLAACDEIARQLRLRDMGGIIVIDFIDMATAANRKMVYDRMRELMANDKVTHRILEITDFGLMQITRQRHRPEERIDTTEKCPCCQGSGRVASTIALEDEIERKLQIITEKGLLDRIELRAHPFVAAYYNKGILCRRRKVAKALHCKLRVEPDESYNLLDYKFFDFEGNEVSL</sequence>
<dbReference type="GO" id="GO:0004540">
    <property type="term" value="F:RNA nuclease activity"/>
    <property type="evidence" value="ECO:0007669"/>
    <property type="project" value="InterPro"/>
</dbReference>
<dbReference type="InterPro" id="IPR012340">
    <property type="entry name" value="NA-bd_OB-fold"/>
</dbReference>
<dbReference type="AlphaFoldDB" id="A0A0Q4B7G2"/>
<feature type="domain" description="S1 motif" evidence="6">
    <location>
        <begin position="41"/>
        <end position="98"/>
    </location>
</feature>
<dbReference type="Gene3D" id="2.40.50.140">
    <property type="entry name" value="Nucleic acid-binding proteins"/>
    <property type="match status" value="1"/>
</dbReference>
<protein>
    <recommendedName>
        <fullName evidence="6">S1 motif domain-containing protein</fullName>
    </recommendedName>
</protein>
<dbReference type="SMART" id="SM00316">
    <property type="entry name" value="S1"/>
    <property type="match status" value="1"/>
</dbReference>
<dbReference type="Gene3D" id="3.40.1260.20">
    <property type="entry name" value="Ribonuclease E, catalytic domain"/>
    <property type="match status" value="1"/>
</dbReference>
<dbReference type="Pfam" id="PF10150">
    <property type="entry name" value="RNase_E_G"/>
    <property type="match status" value="1"/>
</dbReference>
<evidence type="ECO:0000256" key="1">
    <source>
        <dbReference type="ARBA" id="ARBA00001946"/>
    </source>
</evidence>
<evidence type="ECO:0000256" key="5">
    <source>
        <dbReference type="ARBA" id="ARBA00022884"/>
    </source>
</evidence>
<dbReference type="PANTHER" id="PTHR30001:SF0">
    <property type="entry name" value="RIBONUCLEASE G"/>
    <property type="match status" value="1"/>
</dbReference>
<evidence type="ECO:0000313" key="7">
    <source>
        <dbReference type="EMBL" id="KQM08490.1"/>
    </source>
</evidence>
<dbReference type="InterPro" id="IPR003029">
    <property type="entry name" value="S1_domain"/>
</dbReference>
<dbReference type="PATRIC" id="fig|1702214.3.peg.882"/>
<dbReference type="PROSITE" id="PS50126">
    <property type="entry name" value="S1"/>
    <property type="match status" value="1"/>
</dbReference>
<dbReference type="InterPro" id="IPR019307">
    <property type="entry name" value="RNA-bd_AU-1/RNase_E/G"/>
</dbReference>
<evidence type="ECO:0000259" key="6">
    <source>
        <dbReference type="PROSITE" id="PS50126"/>
    </source>
</evidence>
<keyword evidence="4" id="KW-0460">Magnesium</keyword>
<keyword evidence="2" id="KW-0479">Metal-binding</keyword>
<comment type="caution">
    <text evidence="7">The sequence shown here is derived from an EMBL/GenBank/DDBJ whole genome shotgun (WGS) entry which is preliminary data.</text>
</comment>
<dbReference type="STRING" id="1702214.AL399_06975"/>
<evidence type="ECO:0000256" key="3">
    <source>
        <dbReference type="ARBA" id="ARBA00022801"/>
    </source>
</evidence>
<name>A0A0Q4B7G2_9BACT</name>
<dbReference type="GO" id="GO:0006364">
    <property type="term" value="P:rRNA processing"/>
    <property type="evidence" value="ECO:0007669"/>
    <property type="project" value="TreeGrafter"/>
</dbReference>